<dbReference type="AlphaFoldDB" id="A0A517MJH0"/>
<sequence length="527" mass="60006" precursor="true">MPPLKTFWPRYVTTVLCVLGLLLTTPVIAQQNELQGNSKSESDSKKPASHERWITQQDENGNIQVRHLTLHSAAEPRPALRYQLIPDAFHAKPGNSAIYYLKAMGFLEQHNAQEKLTQIFRQAHQKASEAGIQQNLLEPYVWEDMPPDQLPLEEVKEYLSLTSFQAELLKEAAARRDFDLERNLQDVDSVIGYLLPEIQGMRQLARTNSIRSRVAIAEERYDDAMETIGQQFALGRHLGQDDFFVSNLVGVAIASIGWSDLLSLQEQTNAPSLYWALASLPAPLVDTGRAEAVERKILYEEFITFKRVTEAPQPAGYWQAWVKDLADERFEWMLEISDPGPELRRTALVAAIATSYPSAKKYLIEELGFDPKQVEAYPTAQVVSLATVKFYDFWRDEFYKWHCLPYWQVTESSDANSVERRFRDACKNAGWFSKPTEQLLPALFAFRSAQVRAQQQIAMAQTVEAIRLHLHQHDGNFPESLADLSFPAPLDPANNQPFQYERAGETFVLEGQSLSNRRTRLVLHNAP</sequence>
<reference evidence="2 3" key="1">
    <citation type="submission" date="2019-02" db="EMBL/GenBank/DDBJ databases">
        <title>Deep-cultivation of Planctomycetes and their phenomic and genomic characterization uncovers novel biology.</title>
        <authorList>
            <person name="Wiegand S."/>
            <person name="Jogler M."/>
            <person name="Boedeker C."/>
            <person name="Pinto D."/>
            <person name="Vollmers J."/>
            <person name="Rivas-Marin E."/>
            <person name="Kohn T."/>
            <person name="Peeters S.H."/>
            <person name="Heuer A."/>
            <person name="Rast P."/>
            <person name="Oberbeckmann S."/>
            <person name="Bunk B."/>
            <person name="Jeske O."/>
            <person name="Meyerdierks A."/>
            <person name="Storesund J.E."/>
            <person name="Kallscheuer N."/>
            <person name="Luecker S."/>
            <person name="Lage O.M."/>
            <person name="Pohl T."/>
            <person name="Merkel B.J."/>
            <person name="Hornburger P."/>
            <person name="Mueller R.-W."/>
            <person name="Bruemmer F."/>
            <person name="Labrenz M."/>
            <person name="Spormann A.M."/>
            <person name="Op den Camp H."/>
            <person name="Overmann J."/>
            <person name="Amann R."/>
            <person name="Jetten M.S.M."/>
            <person name="Mascher T."/>
            <person name="Medema M.H."/>
            <person name="Devos D.P."/>
            <person name="Kaster A.-K."/>
            <person name="Ovreas L."/>
            <person name="Rohde M."/>
            <person name="Galperin M.Y."/>
            <person name="Jogler C."/>
        </authorList>
    </citation>
    <scope>NUCLEOTIDE SEQUENCE [LARGE SCALE GENOMIC DNA]</scope>
    <source>
        <strain evidence="2 3">FF011L</strain>
    </source>
</reference>
<protein>
    <submittedName>
        <fullName evidence="2">Uncharacterized protein</fullName>
    </submittedName>
</protein>
<accession>A0A517MJH0</accession>
<dbReference type="KEGG" id="rml:FF011L_38260"/>
<gene>
    <name evidence="2" type="ORF">FF011L_38260</name>
</gene>
<name>A0A517MJH0_9BACT</name>
<proteinExistence type="predicted"/>
<evidence type="ECO:0000256" key="1">
    <source>
        <dbReference type="SAM" id="SignalP"/>
    </source>
</evidence>
<dbReference type="OrthoDB" id="278035at2"/>
<evidence type="ECO:0000313" key="2">
    <source>
        <dbReference type="EMBL" id="QDS95042.1"/>
    </source>
</evidence>
<dbReference type="Proteomes" id="UP000320672">
    <property type="component" value="Chromosome"/>
</dbReference>
<evidence type="ECO:0000313" key="3">
    <source>
        <dbReference type="Proteomes" id="UP000320672"/>
    </source>
</evidence>
<feature type="signal peptide" evidence="1">
    <location>
        <begin position="1"/>
        <end position="29"/>
    </location>
</feature>
<keyword evidence="1" id="KW-0732">Signal</keyword>
<feature type="chain" id="PRO_5021965012" evidence="1">
    <location>
        <begin position="30"/>
        <end position="527"/>
    </location>
</feature>
<dbReference type="RefSeq" id="WP_145352951.1">
    <property type="nucleotide sequence ID" value="NZ_CP036262.1"/>
</dbReference>
<organism evidence="2 3">
    <name type="scientific">Roseimaritima multifibrata</name>
    <dbReference type="NCBI Taxonomy" id="1930274"/>
    <lineage>
        <taxon>Bacteria</taxon>
        <taxon>Pseudomonadati</taxon>
        <taxon>Planctomycetota</taxon>
        <taxon>Planctomycetia</taxon>
        <taxon>Pirellulales</taxon>
        <taxon>Pirellulaceae</taxon>
        <taxon>Roseimaritima</taxon>
    </lineage>
</organism>
<keyword evidence="3" id="KW-1185">Reference proteome</keyword>
<dbReference type="EMBL" id="CP036262">
    <property type="protein sequence ID" value="QDS95042.1"/>
    <property type="molecule type" value="Genomic_DNA"/>
</dbReference>